<organism evidence="2 3">
    <name type="scientific">Leptospira congkakensis</name>
    <dbReference type="NCBI Taxonomy" id="2484932"/>
    <lineage>
        <taxon>Bacteria</taxon>
        <taxon>Pseudomonadati</taxon>
        <taxon>Spirochaetota</taxon>
        <taxon>Spirochaetia</taxon>
        <taxon>Leptospirales</taxon>
        <taxon>Leptospiraceae</taxon>
        <taxon>Leptospira</taxon>
    </lineage>
</organism>
<dbReference type="AlphaFoldDB" id="A0A4Z1A0M2"/>
<dbReference type="InterPro" id="IPR003646">
    <property type="entry name" value="SH3-like_bac-type"/>
</dbReference>
<dbReference type="Gene3D" id="2.30.30.40">
    <property type="entry name" value="SH3 Domains"/>
    <property type="match status" value="2"/>
</dbReference>
<dbReference type="EMBL" id="RQGP01000012">
    <property type="protein sequence ID" value="TGL92910.1"/>
    <property type="molecule type" value="Genomic_DNA"/>
</dbReference>
<gene>
    <name evidence="2" type="ORF">EHQ69_07335</name>
</gene>
<dbReference type="OrthoDB" id="344967at2"/>
<comment type="caution">
    <text evidence="2">The sequence shown here is derived from an EMBL/GenBank/DDBJ whole genome shotgun (WGS) entry which is preliminary data.</text>
</comment>
<proteinExistence type="predicted"/>
<sequence length="455" mass="52935">MKKALCLVLLLIISFECKKIQSFNEEQNVISGFAFTIRNSPLYKNTDVKSEILLTIPEGSKLDVIDHPNRNFWKVSFNGKVGFLPRTFNTDIKDNFISVFYNLEESDYNSVYARKENLRLRDRPFLDAKVITLLPQNKEVFVLAIGKLFQQIDSSFDIWYLVKTEKGEKGFIYGGFTYKHSHYINDPILKKNKLWMDIRNLDGFVAYPGADEDTERLPSYCGSRENGYNSNIHGGIELISGIANHKGINYYLVDELYNNMEGCDAMTLWISEKDVILVENVKAYTEKKYAKLYDPKLLKILNVENYKALSVEKVQDKEKYKFNFFQVEYETRENNLGHSIFVYQNQNKDYFHLVDASQLYFVDINKDQIPEIFVCYTDGLNSFMGDLFVYQNGDYQKVLSFSPKDDFSGVRFIDDRVEFAFDGSLDGCRIDENFSQKSKKVSKYKFINGTLQKTK</sequence>
<evidence type="ECO:0000259" key="1">
    <source>
        <dbReference type="PROSITE" id="PS51781"/>
    </source>
</evidence>
<keyword evidence="3" id="KW-1185">Reference proteome</keyword>
<dbReference type="Proteomes" id="UP000298263">
    <property type="component" value="Unassembled WGS sequence"/>
</dbReference>
<name>A0A4Z1A0M2_9LEPT</name>
<accession>A0A4Z1A0M2</accession>
<evidence type="ECO:0000313" key="2">
    <source>
        <dbReference type="EMBL" id="TGL92910.1"/>
    </source>
</evidence>
<feature type="domain" description="SH3b" evidence="1">
    <location>
        <begin position="106"/>
        <end position="181"/>
    </location>
</feature>
<dbReference type="PROSITE" id="PS51781">
    <property type="entry name" value="SH3B"/>
    <property type="match status" value="1"/>
</dbReference>
<dbReference type="InterPro" id="IPR036028">
    <property type="entry name" value="SH3-like_dom_sf"/>
</dbReference>
<evidence type="ECO:0000313" key="3">
    <source>
        <dbReference type="Proteomes" id="UP000298263"/>
    </source>
</evidence>
<protein>
    <recommendedName>
        <fullName evidence="1">SH3b domain-containing protein</fullName>
    </recommendedName>
</protein>
<reference evidence="2" key="1">
    <citation type="journal article" date="2019" name="PLoS Negl. Trop. Dis.">
        <title>Revisiting the worldwide diversity of Leptospira species in the environment.</title>
        <authorList>
            <person name="Vincent A.T."/>
            <person name="Schiettekatte O."/>
            <person name="Bourhy P."/>
            <person name="Veyrier F.J."/>
            <person name="Picardeau M."/>
        </authorList>
    </citation>
    <scope>NUCLEOTIDE SEQUENCE [LARGE SCALE GENOMIC DNA]</scope>
    <source>
        <strain evidence="2">201702422</strain>
    </source>
</reference>
<dbReference type="SUPFAM" id="SSF50044">
    <property type="entry name" value="SH3-domain"/>
    <property type="match status" value="1"/>
</dbReference>